<dbReference type="Proteomes" id="UP001071777">
    <property type="component" value="Unassembled WGS sequence"/>
</dbReference>
<evidence type="ECO:0000313" key="2">
    <source>
        <dbReference type="EMBL" id="KAJ1605348.1"/>
    </source>
</evidence>
<reference evidence="2" key="1">
    <citation type="submission" date="2022-10" db="EMBL/GenBank/DDBJ databases">
        <title>Adaptive evolution leads to modifications in subtelomeric GC content in a zoonotic Cryptosporidium species.</title>
        <authorList>
            <person name="Li J."/>
            <person name="Feng Y."/>
            <person name="Xiao L."/>
        </authorList>
    </citation>
    <scope>NUCLEOTIDE SEQUENCE</scope>
    <source>
        <strain evidence="2">25894</strain>
    </source>
</reference>
<name>A0ABQ8P365_9CRYT</name>
<protein>
    <submittedName>
        <fullName evidence="2">WD repeat protein</fullName>
    </submittedName>
</protein>
<sequence length="128" mass="13370">MLLKELVSSAKISWCPSPNRDRLSLLALGGCGLNPCLSVGLVDITNSGKDIENIGTSPLSSRCTSIAWGSYNSEEGALGLICTGMEDGNMGRQGGRPGEVVRGHNPPFGGELLGVQQDRPPSACVWGE</sequence>
<proteinExistence type="predicted"/>
<comment type="caution">
    <text evidence="2">The sequence shown here is derived from an EMBL/GenBank/DDBJ whole genome shotgun (WGS) entry which is preliminary data.</text>
</comment>
<accession>A0ABQ8P365</accession>
<feature type="region of interest" description="Disordered" evidence="1">
    <location>
        <begin position="89"/>
        <end position="110"/>
    </location>
</feature>
<gene>
    <name evidence="2" type="ORF">OJ252_3494</name>
</gene>
<dbReference type="EMBL" id="JAPCXB010000180">
    <property type="protein sequence ID" value="KAJ1605348.1"/>
    <property type="molecule type" value="Genomic_DNA"/>
</dbReference>
<evidence type="ECO:0000313" key="3">
    <source>
        <dbReference type="Proteomes" id="UP001071777"/>
    </source>
</evidence>
<organism evidence="2 3">
    <name type="scientific">Cryptosporidium canis</name>
    <dbReference type="NCBI Taxonomy" id="195482"/>
    <lineage>
        <taxon>Eukaryota</taxon>
        <taxon>Sar</taxon>
        <taxon>Alveolata</taxon>
        <taxon>Apicomplexa</taxon>
        <taxon>Conoidasida</taxon>
        <taxon>Coccidia</taxon>
        <taxon>Eucoccidiorida</taxon>
        <taxon>Eimeriorina</taxon>
        <taxon>Cryptosporidiidae</taxon>
        <taxon>Cryptosporidium</taxon>
    </lineage>
</organism>
<evidence type="ECO:0000256" key="1">
    <source>
        <dbReference type="SAM" id="MobiDB-lite"/>
    </source>
</evidence>
<keyword evidence="3" id="KW-1185">Reference proteome</keyword>